<keyword evidence="3" id="KW-1185">Reference proteome</keyword>
<gene>
    <name evidence="2" type="ORF">CERSUDRAFT_43885</name>
</gene>
<protein>
    <submittedName>
        <fullName evidence="2">Uncharacterized protein</fullName>
    </submittedName>
</protein>
<keyword evidence="1" id="KW-1133">Transmembrane helix</keyword>
<proteinExistence type="predicted"/>
<feature type="transmembrane region" description="Helical" evidence="1">
    <location>
        <begin position="33"/>
        <end position="50"/>
    </location>
</feature>
<keyword evidence="1" id="KW-0812">Transmembrane</keyword>
<organism evidence="2 3">
    <name type="scientific">Ceriporiopsis subvermispora (strain B)</name>
    <name type="common">White-rot fungus</name>
    <name type="synonym">Gelatoporia subvermispora</name>
    <dbReference type="NCBI Taxonomy" id="914234"/>
    <lineage>
        <taxon>Eukaryota</taxon>
        <taxon>Fungi</taxon>
        <taxon>Dikarya</taxon>
        <taxon>Basidiomycota</taxon>
        <taxon>Agaricomycotina</taxon>
        <taxon>Agaricomycetes</taxon>
        <taxon>Polyporales</taxon>
        <taxon>Gelatoporiaceae</taxon>
        <taxon>Gelatoporia</taxon>
    </lineage>
</organism>
<name>M2PWA5_CERS8</name>
<sequence>MSSDKQSTHIPTASLFSNLLTPGSSLHPTFQRILDGAFALLFLVFVGLAVVTRGNLHVFALMAIEAGLWFSVKW</sequence>
<keyword evidence="1" id="KW-0472">Membrane</keyword>
<dbReference type="HOGENOM" id="CLU_068499_2_1_1"/>
<reference evidence="2 3" key="1">
    <citation type="journal article" date="2012" name="Proc. Natl. Acad. Sci. U.S.A.">
        <title>Comparative genomics of Ceriporiopsis subvermispora and Phanerochaete chrysosporium provide insight into selective ligninolysis.</title>
        <authorList>
            <person name="Fernandez-Fueyo E."/>
            <person name="Ruiz-Duenas F.J."/>
            <person name="Ferreira P."/>
            <person name="Floudas D."/>
            <person name="Hibbett D.S."/>
            <person name="Canessa P."/>
            <person name="Larrondo L.F."/>
            <person name="James T.Y."/>
            <person name="Seelenfreund D."/>
            <person name="Lobos S."/>
            <person name="Polanco R."/>
            <person name="Tello M."/>
            <person name="Honda Y."/>
            <person name="Watanabe T."/>
            <person name="Watanabe T."/>
            <person name="Ryu J.S."/>
            <person name="Kubicek C.P."/>
            <person name="Schmoll M."/>
            <person name="Gaskell J."/>
            <person name="Hammel K.E."/>
            <person name="St John F.J."/>
            <person name="Vanden Wymelenberg A."/>
            <person name="Sabat G."/>
            <person name="Splinter BonDurant S."/>
            <person name="Syed K."/>
            <person name="Yadav J.S."/>
            <person name="Doddapaneni H."/>
            <person name="Subramanian V."/>
            <person name="Lavin J.L."/>
            <person name="Oguiza J.A."/>
            <person name="Perez G."/>
            <person name="Pisabarro A.G."/>
            <person name="Ramirez L."/>
            <person name="Santoyo F."/>
            <person name="Master E."/>
            <person name="Coutinho P.M."/>
            <person name="Henrissat B."/>
            <person name="Lombard V."/>
            <person name="Magnuson J.K."/>
            <person name="Kuees U."/>
            <person name="Hori C."/>
            <person name="Igarashi K."/>
            <person name="Samejima M."/>
            <person name="Held B.W."/>
            <person name="Barry K.W."/>
            <person name="LaButti K.M."/>
            <person name="Lapidus A."/>
            <person name="Lindquist E.A."/>
            <person name="Lucas S.M."/>
            <person name="Riley R."/>
            <person name="Salamov A.A."/>
            <person name="Hoffmeister D."/>
            <person name="Schwenk D."/>
            <person name="Hadar Y."/>
            <person name="Yarden O."/>
            <person name="de Vries R.P."/>
            <person name="Wiebenga A."/>
            <person name="Stenlid J."/>
            <person name="Eastwood D."/>
            <person name="Grigoriev I.V."/>
            <person name="Berka R.M."/>
            <person name="Blanchette R.A."/>
            <person name="Kersten P."/>
            <person name="Martinez A.T."/>
            <person name="Vicuna R."/>
            <person name="Cullen D."/>
        </authorList>
    </citation>
    <scope>NUCLEOTIDE SEQUENCE [LARGE SCALE GENOMIC DNA]</scope>
    <source>
        <strain evidence="2 3">B</strain>
    </source>
</reference>
<evidence type="ECO:0000256" key="1">
    <source>
        <dbReference type="SAM" id="Phobius"/>
    </source>
</evidence>
<accession>M2PWA5</accession>
<evidence type="ECO:0000313" key="2">
    <source>
        <dbReference type="EMBL" id="EMD41099.1"/>
    </source>
</evidence>
<dbReference type="Pfam" id="PF08636">
    <property type="entry name" value="Pkr1"/>
    <property type="match status" value="1"/>
</dbReference>
<dbReference type="OrthoDB" id="9626941at2759"/>
<dbReference type="InterPro" id="IPR013945">
    <property type="entry name" value="Pkr1"/>
</dbReference>
<dbReference type="EMBL" id="KB445792">
    <property type="protein sequence ID" value="EMD41099.1"/>
    <property type="molecule type" value="Genomic_DNA"/>
</dbReference>
<evidence type="ECO:0000313" key="3">
    <source>
        <dbReference type="Proteomes" id="UP000016930"/>
    </source>
</evidence>
<dbReference type="AlphaFoldDB" id="M2PWA5"/>
<dbReference type="Proteomes" id="UP000016930">
    <property type="component" value="Unassembled WGS sequence"/>
</dbReference>
<dbReference type="GO" id="GO:0070072">
    <property type="term" value="P:vacuolar proton-transporting V-type ATPase complex assembly"/>
    <property type="evidence" value="ECO:0007669"/>
    <property type="project" value="InterPro"/>
</dbReference>